<name>A0AAP0B1U5_9ASPA</name>
<evidence type="ECO:0000313" key="2">
    <source>
        <dbReference type="EMBL" id="KAK8924013.1"/>
    </source>
</evidence>
<comment type="caution">
    <text evidence="2">The sequence shown here is derived from an EMBL/GenBank/DDBJ whole genome shotgun (WGS) entry which is preliminary data.</text>
</comment>
<evidence type="ECO:0000313" key="3">
    <source>
        <dbReference type="Proteomes" id="UP001418222"/>
    </source>
</evidence>
<gene>
    <name evidence="2" type="ORF">KSP39_PZI019353</name>
</gene>
<reference evidence="2 3" key="1">
    <citation type="journal article" date="2022" name="Nat. Plants">
        <title>Genomes of leafy and leafless Platanthera orchids illuminate the evolution of mycoheterotrophy.</title>
        <authorList>
            <person name="Li M.H."/>
            <person name="Liu K.W."/>
            <person name="Li Z."/>
            <person name="Lu H.C."/>
            <person name="Ye Q.L."/>
            <person name="Zhang D."/>
            <person name="Wang J.Y."/>
            <person name="Li Y.F."/>
            <person name="Zhong Z.M."/>
            <person name="Liu X."/>
            <person name="Yu X."/>
            <person name="Liu D.K."/>
            <person name="Tu X.D."/>
            <person name="Liu B."/>
            <person name="Hao Y."/>
            <person name="Liao X.Y."/>
            <person name="Jiang Y.T."/>
            <person name="Sun W.H."/>
            <person name="Chen J."/>
            <person name="Chen Y.Q."/>
            <person name="Ai Y."/>
            <person name="Zhai J.W."/>
            <person name="Wu S.S."/>
            <person name="Zhou Z."/>
            <person name="Hsiao Y.Y."/>
            <person name="Wu W.L."/>
            <person name="Chen Y.Y."/>
            <person name="Lin Y.F."/>
            <person name="Hsu J.L."/>
            <person name="Li C.Y."/>
            <person name="Wang Z.W."/>
            <person name="Zhao X."/>
            <person name="Zhong W.Y."/>
            <person name="Ma X.K."/>
            <person name="Ma L."/>
            <person name="Huang J."/>
            <person name="Chen G.Z."/>
            <person name="Huang M.Z."/>
            <person name="Huang L."/>
            <person name="Peng D.H."/>
            <person name="Luo Y.B."/>
            <person name="Zou S.Q."/>
            <person name="Chen S.P."/>
            <person name="Lan S."/>
            <person name="Tsai W.C."/>
            <person name="Van de Peer Y."/>
            <person name="Liu Z.J."/>
        </authorList>
    </citation>
    <scope>NUCLEOTIDE SEQUENCE [LARGE SCALE GENOMIC DNA]</scope>
    <source>
        <strain evidence="2">Lor287</strain>
    </source>
</reference>
<dbReference type="EMBL" id="JBBWWQ010000017">
    <property type="protein sequence ID" value="KAK8924013.1"/>
    <property type="molecule type" value="Genomic_DNA"/>
</dbReference>
<feature type="region of interest" description="Disordered" evidence="1">
    <location>
        <begin position="50"/>
        <end position="83"/>
    </location>
</feature>
<keyword evidence="3" id="KW-1185">Reference proteome</keyword>
<dbReference type="Proteomes" id="UP001418222">
    <property type="component" value="Unassembled WGS sequence"/>
</dbReference>
<dbReference type="AlphaFoldDB" id="A0AAP0B1U5"/>
<organism evidence="2 3">
    <name type="scientific">Platanthera zijinensis</name>
    <dbReference type="NCBI Taxonomy" id="2320716"/>
    <lineage>
        <taxon>Eukaryota</taxon>
        <taxon>Viridiplantae</taxon>
        <taxon>Streptophyta</taxon>
        <taxon>Embryophyta</taxon>
        <taxon>Tracheophyta</taxon>
        <taxon>Spermatophyta</taxon>
        <taxon>Magnoliopsida</taxon>
        <taxon>Liliopsida</taxon>
        <taxon>Asparagales</taxon>
        <taxon>Orchidaceae</taxon>
        <taxon>Orchidoideae</taxon>
        <taxon>Orchideae</taxon>
        <taxon>Orchidinae</taxon>
        <taxon>Platanthera</taxon>
    </lineage>
</organism>
<protein>
    <submittedName>
        <fullName evidence="2">Uncharacterized protein</fullName>
    </submittedName>
</protein>
<evidence type="ECO:0000256" key="1">
    <source>
        <dbReference type="SAM" id="MobiDB-lite"/>
    </source>
</evidence>
<accession>A0AAP0B1U5</accession>
<feature type="compositionally biased region" description="Basic and acidic residues" evidence="1">
    <location>
        <begin position="68"/>
        <end position="77"/>
    </location>
</feature>
<sequence>MQISELNKMLVNRDWECFGPKISVLYKTNYWRNKPVSQPSNKYLRHVGFGSSTHQRATEPDSESACMDMHKGARNLENDNLLE</sequence>
<proteinExistence type="predicted"/>